<dbReference type="Gene3D" id="2.160.10.10">
    <property type="entry name" value="Hexapeptide repeat proteins"/>
    <property type="match status" value="1"/>
</dbReference>
<keyword evidence="1" id="KW-0614">Plasmid</keyword>
<sequence length="199" mass="21529">MSVNIIDNGSHNRFEIASGFLENNNGTIIIRGDQNVITIKSGCSAKEIFWEIGSNCSVTIDERVQLSALNIYALNGSNIKIGKGTGFTWRTTLQAHESEDINIGDDCLFASDTRISVSDMHSIIDRTSGERINPAKSVCLEDHVWVSDGVLILKGVKIGTGSAIGARAVVSRDIPPYSLAVGVPAKPVKSNITWMRELI</sequence>
<dbReference type="AlphaFoldDB" id="A0A235H557"/>
<dbReference type="SUPFAM" id="SSF51161">
    <property type="entry name" value="Trimeric LpxA-like enzymes"/>
    <property type="match status" value="1"/>
</dbReference>
<reference evidence="1 2" key="1">
    <citation type="submission" date="2017-07" db="EMBL/GenBank/DDBJ databases">
        <title>Whole genome sequence of Azospirillum brasilense 2A1, a potential biofertilizer strain.</title>
        <authorList>
            <person name="Fontana C.A."/>
            <person name="Toffoli L.M."/>
            <person name="Salazar S.M."/>
            <person name="Puglisi E."/>
            <person name="Pedraza R."/>
            <person name="Bassi D."/>
            <person name="Cocconcelli P.S."/>
        </authorList>
    </citation>
    <scope>NUCLEOTIDE SEQUENCE [LARGE SCALE GENOMIC DNA]</scope>
    <source>
        <strain evidence="1 2">2A1</strain>
        <plasmid evidence="1">unnamed</plasmid>
    </source>
</reference>
<dbReference type="Proteomes" id="UP000215367">
    <property type="component" value="Unassembled WGS sequence"/>
</dbReference>
<accession>A0A235H557</accession>
<dbReference type="EMBL" id="NOWT01000042">
    <property type="protein sequence ID" value="OYD80919.1"/>
    <property type="molecule type" value="Genomic_DNA"/>
</dbReference>
<dbReference type="InterPro" id="IPR051159">
    <property type="entry name" value="Hexapeptide_acetyltransf"/>
</dbReference>
<organism evidence="1 2">
    <name type="scientific">Azospirillum brasilense</name>
    <dbReference type="NCBI Taxonomy" id="192"/>
    <lineage>
        <taxon>Bacteria</taxon>
        <taxon>Pseudomonadati</taxon>
        <taxon>Pseudomonadota</taxon>
        <taxon>Alphaproteobacteria</taxon>
        <taxon>Rhodospirillales</taxon>
        <taxon>Azospirillaceae</taxon>
        <taxon>Azospirillum</taxon>
    </lineage>
</organism>
<dbReference type="PANTHER" id="PTHR23416">
    <property type="entry name" value="SIALIC ACID SYNTHASE-RELATED"/>
    <property type="match status" value="1"/>
</dbReference>
<evidence type="ECO:0000313" key="2">
    <source>
        <dbReference type="Proteomes" id="UP000215367"/>
    </source>
</evidence>
<dbReference type="PANTHER" id="PTHR23416:SF78">
    <property type="entry name" value="LIPOPOLYSACCHARIDE BIOSYNTHESIS O-ACETYL TRANSFERASE WBBJ-RELATED"/>
    <property type="match status" value="1"/>
</dbReference>
<dbReference type="RefSeq" id="WP_094306823.1">
    <property type="nucleotide sequence ID" value="NZ_NOWT01000042.1"/>
</dbReference>
<gene>
    <name evidence="1" type="ORF">CHT98_28865</name>
</gene>
<evidence type="ECO:0008006" key="3">
    <source>
        <dbReference type="Google" id="ProtNLM"/>
    </source>
</evidence>
<name>A0A235H557_AZOBR</name>
<dbReference type="CDD" id="cd04647">
    <property type="entry name" value="LbH_MAT_like"/>
    <property type="match status" value="1"/>
</dbReference>
<protein>
    <recommendedName>
        <fullName evidence="3">Acyltransferase</fullName>
    </recommendedName>
</protein>
<dbReference type="InterPro" id="IPR011004">
    <property type="entry name" value="Trimer_LpxA-like_sf"/>
</dbReference>
<proteinExistence type="predicted"/>
<evidence type="ECO:0000313" key="1">
    <source>
        <dbReference type="EMBL" id="OYD80919.1"/>
    </source>
</evidence>
<comment type="caution">
    <text evidence="1">The sequence shown here is derived from an EMBL/GenBank/DDBJ whole genome shotgun (WGS) entry which is preliminary data.</text>
</comment>
<geneLocation type="plasmid" evidence="1">
    <name>unnamed</name>
</geneLocation>